<dbReference type="InterPro" id="IPR045231">
    <property type="entry name" value="Yip1/4-like"/>
</dbReference>
<comment type="similarity">
    <text evidence="2 6">Belongs to the YIP1 family.</text>
</comment>
<evidence type="ECO:0000313" key="10">
    <source>
        <dbReference type="Proteomes" id="UP000094565"/>
    </source>
</evidence>
<keyword evidence="10" id="KW-1185">Reference proteome</keyword>
<feature type="compositionally biased region" description="Basic and acidic residues" evidence="7">
    <location>
        <begin position="1"/>
        <end position="26"/>
    </location>
</feature>
<dbReference type="GO" id="GO:0000139">
    <property type="term" value="C:Golgi membrane"/>
    <property type="evidence" value="ECO:0007669"/>
    <property type="project" value="UniProtKB-SubCell"/>
</dbReference>
<reference evidence="9 10" key="1">
    <citation type="submission" date="2016-02" db="EMBL/GenBank/DDBJ databases">
        <title>Comparative genomic and transcriptomic foundation for Pichia pastoris.</title>
        <authorList>
            <person name="Love K.R."/>
            <person name="Shah K.A."/>
            <person name="Whittaker C.A."/>
            <person name="Wu J."/>
            <person name="Bartlett M.C."/>
            <person name="Ma D."/>
            <person name="Leeson R.L."/>
            <person name="Priest M."/>
            <person name="Young S.K."/>
            <person name="Love J.C."/>
        </authorList>
    </citation>
    <scope>NUCLEOTIDE SEQUENCE [LARGE SCALE GENOMIC DNA]</scope>
    <source>
        <strain evidence="9 10">ATCC 28485</strain>
    </source>
</reference>
<gene>
    <name evidence="9" type="ORF">ATY40_BA7504417</name>
</gene>
<evidence type="ECO:0000256" key="7">
    <source>
        <dbReference type="SAM" id="MobiDB-lite"/>
    </source>
</evidence>
<feature type="transmembrane region" description="Helical" evidence="6">
    <location>
        <begin position="292"/>
        <end position="310"/>
    </location>
</feature>
<feature type="transmembrane region" description="Helical" evidence="6">
    <location>
        <begin position="193"/>
        <end position="216"/>
    </location>
</feature>
<sequence>MSFNERQKSEKSQSKDDLVIEADTHKHNNRRAGMLPPSDTSIDRSSIGGQTTYEVDGFFALNGFKKFTTLLQLQPESTFGERIDTQILNCQFKGLSTIDESILATIKRDVTTIGYKLLQILWPIDLRETSNAFANRGQSLGNDDDFNSSEKAIRMILEWDLWGPLVFALGYSLILTLSQKNRSHPRPTETSEIFSGVFTLLSFALCALSLNIQLLAPLDNGSTLKRLPLSFFQGLSILGYCFFPVFLGSLLSLFVSFKLVQVSIQSAMLVWSIYCVYFLLNFMQKEGENRLFLSVYPVLLVFGTFSWLFIVG</sequence>
<dbReference type="Pfam" id="PF04893">
    <property type="entry name" value="Yip1"/>
    <property type="match status" value="1"/>
</dbReference>
<evidence type="ECO:0000313" key="9">
    <source>
        <dbReference type="EMBL" id="ANZ77499.1"/>
    </source>
</evidence>
<protein>
    <recommendedName>
        <fullName evidence="6">Protein YIP</fullName>
    </recommendedName>
</protein>
<dbReference type="EMBL" id="CP014587">
    <property type="protein sequence ID" value="ANZ77499.1"/>
    <property type="molecule type" value="Genomic_DNA"/>
</dbReference>
<feature type="transmembrane region" description="Helical" evidence="6">
    <location>
        <begin position="161"/>
        <end position="178"/>
    </location>
</feature>
<feature type="domain" description="Yip1" evidence="8">
    <location>
        <begin position="154"/>
        <end position="308"/>
    </location>
</feature>
<dbReference type="GO" id="GO:0006888">
    <property type="term" value="P:endoplasmic reticulum to Golgi vesicle-mediated transport"/>
    <property type="evidence" value="ECO:0007669"/>
    <property type="project" value="InterPro"/>
</dbReference>
<dbReference type="InterPro" id="IPR006977">
    <property type="entry name" value="Yip1_dom"/>
</dbReference>
<evidence type="ECO:0000256" key="3">
    <source>
        <dbReference type="ARBA" id="ARBA00022692"/>
    </source>
</evidence>
<dbReference type="GO" id="GO:0005802">
    <property type="term" value="C:trans-Golgi network"/>
    <property type="evidence" value="ECO:0007669"/>
    <property type="project" value="TreeGrafter"/>
</dbReference>
<feature type="transmembrane region" description="Helical" evidence="6">
    <location>
        <begin position="263"/>
        <end position="280"/>
    </location>
</feature>
<keyword evidence="4 6" id="KW-1133">Transmembrane helix</keyword>
<organism evidence="9 10">
    <name type="scientific">Komagataella pastoris</name>
    <name type="common">Yeast</name>
    <name type="synonym">Pichia pastoris</name>
    <dbReference type="NCBI Taxonomy" id="4922"/>
    <lineage>
        <taxon>Eukaryota</taxon>
        <taxon>Fungi</taxon>
        <taxon>Dikarya</taxon>
        <taxon>Ascomycota</taxon>
        <taxon>Saccharomycotina</taxon>
        <taxon>Pichiomycetes</taxon>
        <taxon>Pichiales</taxon>
        <taxon>Pichiaceae</taxon>
        <taxon>Komagataella</taxon>
    </lineage>
</organism>
<dbReference type="AlphaFoldDB" id="A0A1B2JHH6"/>
<keyword evidence="5 6" id="KW-0472">Membrane</keyword>
<feature type="region of interest" description="Disordered" evidence="7">
    <location>
        <begin position="1"/>
        <end position="44"/>
    </location>
</feature>
<keyword evidence="3 6" id="KW-0812">Transmembrane</keyword>
<accession>A0A1B2JHH6</accession>
<dbReference type="PANTHER" id="PTHR21236:SF1">
    <property type="entry name" value="PROTEIN YIPF6"/>
    <property type="match status" value="1"/>
</dbReference>
<evidence type="ECO:0000256" key="1">
    <source>
        <dbReference type="ARBA" id="ARBA00004141"/>
    </source>
</evidence>
<feature type="transmembrane region" description="Helical" evidence="6">
    <location>
        <begin position="237"/>
        <end position="257"/>
    </location>
</feature>
<dbReference type="Proteomes" id="UP000094565">
    <property type="component" value="Chromosome 4"/>
</dbReference>
<evidence type="ECO:0000259" key="8">
    <source>
        <dbReference type="Pfam" id="PF04893"/>
    </source>
</evidence>
<comment type="subcellular location">
    <subcellularLocation>
        <location evidence="6">Golgi apparatus membrane</location>
        <topology evidence="6">Multi-pass membrane protein</topology>
    </subcellularLocation>
    <subcellularLocation>
        <location evidence="1">Membrane</location>
        <topology evidence="1">Multi-pass membrane protein</topology>
    </subcellularLocation>
</comment>
<evidence type="ECO:0000256" key="6">
    <source>
        <dbReference type="RuleBase" id="RU361264"/>
    </source>
</evidence>
<dbReference type="PANTHER" id="PTHR21236">
    <property type="entry name" value="GOLGI MEMBRANE PROTEIN YIP1"/>
    <property type="match status" value="1"/>
</dbReference>
<name>A0A1B2JHH6_PICPA</name>
<proteinExistence type="inferred from homology"/>
<evidence type="ECO:0000256" key="4">
    <source>
        <dbReference type="ARBA" id="ARBA00022989"/>
    </source>
</evidence>
<evidence type="ECO:0000256" key="5">
    <source>
        <dbReference type="ARBA" id="ARBA00023136"/>
    </source>
</evidence>
<evidence type="ECO:0000256" key="2">
    <source>
        <dbReference type="ARBA" id="ARBA00010596"/>
    </source>
</evidence>
<dbReference type="OrthoDB" id="411251at2759"/>